<dbReference type="EMBL" id="JAWDGP010006494">
    <property type="protein sequence ID" value="KAK3739998.1"/>
    <property type="molecule type" value="Genomic_DNA"/>
</dbReference>
<comment type="caution">
    <text evidence="2">The sequence shown here is derived from an EMBL/GenBank/DDBJ whole genome shotgun (WGS) entry which is preliminary data.</text>
</comment>
<name>A0AAE0YBY3_9GAST</name>
<keyword evidence="1" id="KW-1133">Transmembrane helix</keyword>
<dbReference type="Proteomes" id="UP001283361">
    <property type="component" value="Unassembled WGS sequence"/>
</dbReference>
<evidence type="ECO:0000256" key="1">
    <source>
        <dbReference type="SAM" id="Phobius"/>
    </source>
</evidence>
<proteinExistence type="predicted"/>
<evidence type="ECO:0000313" key="2">
    <source>
        <dbReference type="EMBL" id="KAK3739998.1"/>
    </source>
</evidence>
<keyword evidence="3" id="KW-1185">Reference proteome</keyword>
<accession>A0AAE0YBY3</accession>
<keyword evidence="1" id="KW-0472">Membrane</keyword>
<protein>
    <submittedName>
        <fullName evidence="2">Uncharacterized protein</fullName>
    </submittedName>
</protein>
<dbReference type="AlphaFoldDB" id="A0AAE0YBY3"/>
<evidence type="ECO:0000313" key="3">
    <source>
        <dbReference type="Proteomes" id="UP001283361"/>
    </source>
</evidence>
<feature type="transmembrane region" description="Helical" evidence="1">
    <location>
        <begin position="44"/>
        <end position="65"/>
    </location>
</feature>
<gene>
    <name evidence="2" type="ORF">RRG08_005270</name>
</gene>
<keyword evidence="1" id="KW-0812">Transmembrane</keyword>
<organism evidence="2 3">
    <name type="scientific">Elysia crispata</name>
    <name type="common">lettuce slug</name>
    <dbReference type="NCBI Taxonomy" id="231223"/>
    <lineage>
        <taxon>Eukaryota</taxon>
        <taxon>Metazoa</taxon>
        <taxon>Spiralia</taxon>
        <taxon>Lophotrochozoa</taxon>
        <taxon>Mollusca</taxon>
        <taxon>Gastropoda</taxon>
        <taxon>Heterobranchia</taxon>
        <taxon>Euthyneura</taxon>
        <taxon>Panpulmonata</taxon>
        <taxon>Sacoglossa</taxon>
        <taxon>Placobranchoidea</taxon>
        <taxon>Plakobranchidae</taxon>
        <taxon>Elysia</taxon>
    </lineage>
</organism>
<sequence length="79" mass="8629">MLSSKDAVKTQEATIVEKDKVYAMKASGIYQSAFVEALTAKTTAIFDIVLGIILITICVVLRIFVLSKSHSLEVESTSY</sequence>
<reference evidence="2" key="1">
    <citation type="journal article" date="2023" name="G3 (Bethesda)">
        <title>A reference genome for the long-term kleptoplast-retaining sea slug Elysia crispata morphotype clarki.</title>
        <authorList>
            <person name="Eastman K.E."/>
            <person name="Pendleton A.L."/>
            <person name="Shaikh M.A."/>
            <person name="Suttiyut T."/>
            <person name="Ogas R."/>
            <person name="Tomko P."/>
            <person name="Gavelis G."/>
            <person name="Widhalm J.R."/>
            <person name="Wisecaver J.H."/>
        </authorList>
    </citation>
    <scope>NUCLEOTIDE SEQUENCE</scope>
    <source>
        <strain evidence="2">ECLA1</strain>
    </source>
</reference>